<dbReference type="AlphaFoldDB" id="A0ABC8Z789"/>
<keyword evidence="3" id="KW-1185">Reference proteome</keyword>
<evidence type="ECO:0000256" key="1">
    <source>
        <dbReference type="SAM" id="MobiDB-lite"/>
    </source>
</evidence>
<evidence type="ECO:0000313" key="3">
    <source>
        <dbReference type="Proteomes" id="UP001497457"/>
    </source>
</evidence>
<dbReference type="Pfam" id="PF13365">
    <property type="entry name" value="Trypsin_2"/>
    <property type="match status" value="1"/>
</dbReference>
<organism evidence="2 3">
    <name type="scientific">Urochloa decumbens</name>
    <dbReference type="NCBI Taxonomy" id="240449"/>
    <lineage>
        <taxon>Eukaryota</taxon>
        <taxon>Viridiplantae</taxon>
        <taxon>Streptophyta</taxon>
        <taxon>Embryophyta</taxon>
        <taxon>Tracheophyta</taxon>
        <taxon>Spermatophyta</taxon>
        <taxon>Magnoliopsida</taxon>
        <taxon>Liliopsida</taxon>
        <taxon>Poales</taxon>
        <taxon>Poaceae</taxon>
        <taxon>PACMAD clade</taxon>
        <taxon>Panicoideae</taxon>
        <taxon>Panicodae</taxon>
        <taxon>Paniceae</taxon>
        <taxon>Melinidinae</taxon>
        <taxon>Urochloa</taxon>
    </lineage>
</organism>
<protein>
    <submittedName>
        <fullName evidence="2">Uncharacterized protein</fullName>
    </submittedName>
</protein>
<dbReference type="EMBL" id="OZ075128">
    <property type="protein sequence ID" value="CAL4954226.1"/>
    <property type="molecule type" value="Genomic_DNA"/>
</dbReference>
<sequence>MRTYYLYPPSRIVPIPTQLSPKSRVAPPSGRIVLRTGENRSPPTSCLRSGRVYAQDTIDLGVGKMLECHGGGVDPTRSLKRNERTDYLTRSSEKFKRRYLTRSSTKNRTICSADETTGLSISGNLYRDHNQGVWNEISEEVANEMSKCVVSLALMDGGTVLFACSGIAVQCDKRATRFLTSASLVKALHVKRKDHDNLKVQVRHFENVTTGFLGDYDLDQNIATVNVMNFPSPKPVVWCNRVCTPHCKVASLGMDPSGKLMGTDGILKDAPSRSEWRGNLTVSTFSEVCDGGPLFSFDGRFGGMNLFLSTERTFFLQTFEPLLWLCSSTPLYKFKRPPRLNSNREREAYRDVRVLESLGYPALPESVSNDDMILVNNFEDAFGDEYGKGIWKKLSETGSSNICENIVALASFNGDRRLFACTGFFIKWNGCTTILTSASLIRDPDDDAKILENLRIEVKRPNKQQAEGTLQHYNLHYNVALVFVEDFCSREPAIIHDRWYDNCKLLAVGCCFKSGMLMASTGYQFVGPLIFDCEYLEYTKCRITKAGIGGPLVQLDGTFVGMNFYDEMDGTPYLSSSVILAVLDSFKTRNVSEDGHDGKKSHVRDWIMDGDNSVWPNSWPVPEPFWCHRNDLRKHKAEIWRSRPHLIDL</sequence>
<accession>A0ABC8Z789</accession>
<dbReference type="PANTHER" id="PTHR18868">
    <property type="entry name" value="OS07G0665300 PROTEIN-RELATED"/>
    <property type="match status" value="1"/>
</dbReference>
<evidence type="ECO:0000313" key="2">
    <source>
        <dbReference type="EMBL" id="CAL4954226.1"/>
    </source>
</evidence>
<dbReference type="SUPFAM" id="SSF50494">
    <property type="entry name" value="Trypsin-like serine proteases"/>
    <property type="match status" value="2"/>
</dbReference>
<dbReference type="Proteomes" id="UP001497457">
    <property type="component" value="Chromosome 18b"/>
</dbReference>
<dbReference type="PANTHER" id="PTHR18868:SF49">
    <property type="entry name" value="OS11G0147200 PROTEIN"/>
    <property type="match status" value="1"/>
</dbReference>
<proteinExistence type="predicted"/>
<reference evidence="3" key="1">
    <citation type="submission" date="2024-06" db="EMBL/GenBank/DDBJ databases">
        <authorList>
            <person name="Ryan C."/>
        </authorList>
    </citation>
    <scope>NUCLEOTIDE SEQUENCE [LARGE SCALE GENOMIC DNA]</scope>
</reference>
<gene>
    <name evidence="2" type="ORF">URODEC1_LOCUS40679</name>
</gene>
<feature type="region of interest" description="Disordered" evidence="1">
    <location>
        <begin position="18"/>
        <end position="47"/>
    </location>
</feature>
<name>A0ABC8Z789_9POAL</name>
<dbReference type="InterPro" id="IPR009003">
    <property type="entry name" value="Peptidase_S1_PA"/>
</dbReference>
<reference evidence="2 3" key="2">
    <citation type="submission" date="2024-10" db="EMBL/GenBank/DDBJ databases">
        <authorList>
            <person name="Ryan C."/>
        </authorList>
    </citation>
    <scope>NUCLEOTIDE SEQUENCE [LARGE SCALE GENOMIC DNA]</scope>
</reference>